<dbReference type="EMBL" id="LAZR01000107">
    <property type="protein sequence ID" value="KKN90906.1"/>
    <property type="molecule type" value="Genomic_DNA"/>
</dbReference>
<protein>
    <submittedName>
        <fullName evidence="1">Uncharacterized protein</fullName>
    </submittedName>
</protein>
<reference evidence="1" key="1">
    <citation type="journal article" date="2015" name="Nature">
        <title>Complex archaea that bridge the gap between prokaryotes and eukaryotes.</title>
        <authorList>
            <person name="Spang A."/>
            <person name="Saw J.H."/>
            <person name="Jorgensen S.L."/>
            <person name="Zaremba-Niedzwiedzka K."/>
            <person name="Martijn J."/>
            <person name="Lind A.E."/>
            <person name="van Eijk R."/>
            <person name="Schleper C."/>
            <person name="Guy L."/>
            <person name="Ettema T.J."/>
        </authorList>
    </citation>
    <scope>NUCLEOTIDE SEQUENCE</scope>
</reference>
<sequence length="69" mass="7897">MTERNKNNSRMLTIRFLDNDNYNFVVSKIKGHQSIQLAKGKRMTISETLTELLKKNSGDIPVKLFKKGG</sequence>
<proteinExistence type="predicted"/>
<dbReference type="AlphaFoldDB" id="A0A0F9WWZ5"/>
<gene>
    <name evidence="1" type="ORF">LCGC14_0224900</name>
</gene>
<evidence type="ECO:0000313" key="1">
    <source>
        <dbReference type="EMBL" id="KKN90906.1"/>
    </source>
</evidence>
<comment type="caution">
    <text evidence="1">The sequence shown here is derived from an EMBL/GenBank/DDBJ whole genome shotgun (WGS) entry which is preliminary data.</text>
</comment>
<accession>A0A0F9WWZ5</accession>
<name>A0A0F9WWZ5_9ZZZZ</name>
<organism evidence="1">
    <name type="scientific">marine sediment metagenome</name>
    <dbReference type="NCBI Taxonomy" id="412755"/>
    <lineage>
        <taxon>unclassified sequences</taxon>
        <taxon>metagenomes</taxon>
        <taxon>ecological metagenomes</taxon>
    </lineage>
</organism>